<keyword evidence="2 6" id="KW-0889">Transcription antitermination</keyword>
<dbReference type="GO" id="GO:0005829">
    <property type="term" value="C:cytosol"/>
    <property type="evidence" value="ECO:0007669"/>
    <property type="project" value="TreeGrafter"/>
</dbReference>
<protein>
    <recommendedName>
        <fullName evidence="6">Transcription antitermination protein NusB</fullName>
    </recommendedName>
    <alternativeName>
        <fullName evidence="6">Antitermination factor NusB</fullName>
    </alternativeName>
</protein>
<comment type="caution">
    <text evidence="8">The sequence shown here is derived from an EMBL/GenBank/DDBJ whole genome shotgun (WGS) entry which is preliminary data.</text>
</comment>
<reference evidence="8 9" key="1">
    <citation type="submission" date="2019-12" db="EMBL/GenBank/DDBJ databases">
        <title>Genomic-based taxomic classification of the family Erythrobacteraceae.</title>
        <authorList>
            <person name="Xu L."/>
        </authorList>
    </citation>
    <scope>NUCLEOTIDE SEQUENCE [LARGE SCALE GENOMIC DNA]</scope>
    <source>
        <strain evidence="8 9">KEMB 9005-328</strain>
    </source>
</reference>
<dbReference type="RefSeq" id="WP_160751573.1">
    <property type="nucleotide sequence ID" value="NZ_WTYA01000001.1"/>
</dbReference>
<dbReference type="EMBL" id="WTYA01000001">
    <property type="protein sequence ID" value="MXP27262.1"/>
    <property type="molecule type" value="Genomic_DNA"/>
</dbReference>
<gene>
    <name evidence="6 8" type="primary">nusB</name>
    <name evidence="8" type="ORF">GRI58_00300</name>
</gene>
<comment type="similarity">
    <text evidence="1 6">Belongs to the NusB family.</text>
</comment>
<dbReference type="PANTHER" id="PTHR11078">
    <property type="entry name" value="N UTILIZATION SUBSTANCE PROTEIN B-RELATED"/>
    <property type="match status" value="1"/>
</dbReference>
<dbReference type="InterPro" id="IPR035926">
    <property type="entry name" value="NusB-like_sf"/>
</dbReference>
<keyword evidence="4 6" id="KW-0805">Transcription regulation</keyword>
<dbReference type="InterPro" id="IPR006027">
    <property type="entry name" value="NusB_RsmB_TIM44"/>
</dbReference>
<dbReference type="PANTHER" id="PTHR11078:SF3">
    <property type="entry name" value="ANTITERMINATION NUSB DOMAIN-CONTAINING PROTEIN"/>
    <property type="match status" value="1"/>
</dbReference>
<dbReference type="HAMAP" id="MF_00073">
    <property type="entry name" value="NusB"/>
    <property type="match status" value="1"/>
</dbReference>
<dbReference type="Gene3D" id="1.10.940.10">
    <property type="entry name" value="NusB-like"/>
    <property type="match status" value="1"/>
</dbReference>
<proteinExistence type="inferred from homology"/>
<dbReference type="InterPro" id="IPR011605">
    <property type="entry name" value="NusB_fam"/>
</dbReference>
<keyword evidence="5 6" id="KW-0804">Transcription</keyword>
<evidence type="ECO:0000256" key="3">
    <source>
        <dbReference type="ARBA" id="ARBA00022884"/>
    </source>
</evidence>
<dbReference type="OrthoDB" id="9797817at2"/>
<dbReference type="Pfam" id="PF01029">
    <property type="entry name" value="NusB"/>
    <property type="match status" value="1"/>
</dbReference>
<name>A0A845AA34_9SPHN</name>
<keyword evidence="9" id="KW-1185">Reference proteome</keyword>
<evidence type="ECO:0000256" key="6">
    <source>
        <dbReference type="HAMAP-Rule" id="MF_00073"/>
    </source>
</evidence>
<keyword evidence="3 6" id="KW-0694">RNA-binding</keyword>
<organism evidence="8 9">
    <name type="scientific">Qipengyuania algicida</name>
    <dbReference type="NCBI Taxonomy" id="1836209"/>
    <lineage>
        <taxon>Bacteria</taxon>
        <taxon>Pseudomonadati</taxon>
        <taxon>Pseudomonadota</taxon>
        <taxon>Alphaproteobacteria</taxon>
        <taxon>Sphingomonadales</taxon>
        <taxon>Erythrobacteraceae</taxon>
        <taxon>Qipengyuania</taxon>
    </lineage>
</organism>
<evidence type="ECO:0000313" key="8">
    <source>
        <dbReference type="EMBL" id="MXP27262.1"/>
    </source>
</evidence>
<evidence type="ECO:0000313" key="9">
    <source>
        <dbReference type="Proteomes" id="UP000439780"/>
    </source>
</evidence>
<evidence type="ECO:0000259" key="7">
    <source>
        <dbReference type="Pfam" id="PF01029"/>
    </source>
</evidence>
<evidence type="ECO:0000256" key="5">
    <source>
        <dbReference type="ARBA" id="ARBA00023163"/>
    </source>
</evidence>
<evidence type="ECO:0000256" key="4">
    <source>
        <dbReference type="ARBA" id="ARBA00023015"/>
    </source>
</evidence>
<accession>A0A845AA34</accession>
<evidence type="ECO:0000256" key="1">
    <source>
        <dbReference type="ARBA" id="ARBA00005952"/>
    </source>
</evidence>
<evidence type="ECO:0000256" key="2">
    <source>
        <dbReference type="ARBA" id="ARBA00022814"/>
    </source>
</evidence>
<dbReference type="NCBIfam" id="TIGR01951">
    <property type="entry name" value="nusB"/>
    <property type="match status" value="1"/>
</dbReference>
<dbReference type="GO" id="GO:0003723">
    <property type="term" value="F:RNA binding"/>
    <property type="evidence" value="ECO:0007669"/>
    <property type="project" value="UniProtKB-UniRule"/>
</dbReference>
<sequence length="150" mass="16876">MTKSTRSQARSVARLAAVQALYQQQMEKTALTRLLDEFHQHRLSTAIEDIEFADAEVDFFDDIVRGVDARREEIDVLLTGRLAQGWTIARLDKTMLQILRAGTYELIARADVPKASAISEYVDVAKAFFDDREAKFVNGILDAVATEKGR</sequence>
<dbReference type="GO" id="GO:0031564">
    <property type="term" value="P:transcription antitermination"/>
    <property type="evidence" value="ECO:0007669"/>
    <property type="project" value="UniProtKB-KW"/>
</dbReference>
<dbReference type="GO" id="GO:0006353">
    <property type="term" value="P:DNA-templated transcription termination"/>
    <property type="evidence" value="ECO:0007669"/>
    <property type="project" value="UniProtKB-UniRule"/>
</dbReference>
<dbReference type="AlphaFoldDB" id="A0A845AA34"/>
<dbReference type="Proteomes" id="UP000439780">
    <property type="component" value="Unassembled WGS sequence"/>
</dbReference>
<feature type="domain" description="NusB/RsmB/TIM44" evidence="7">
    <location>
        <begin position="13"/>
        <end position="145"/>
    </location>
</feature>
<dbReference type="SUPFAM" id="SSF48013">
    <property type="entry name" value="NusB-like"/>
    <property type="match status" value="1"/>
</dbReference>
<comment type="function">
    <text evidence="6">Involved in transcription antitermination. Required for transcription of ribosomal RNA (rRNA) genes. Binds specifically to the boxA antiterminator sequence of the ribosomal RNA (rrn) operons.</text>
</comment>